<dbReference type="EMBL" id="CP073767">
    <property type="protein sequence ID" value="UWZ54661.1"/>
    <property type="molecule type" value="Genomic_DNA"/>
</dbReference>
<feature type="domain" description="Calcineurin-like phosphoesterase" evidence="1">
    <location>
        <begin position="182"/>
        <end position="378"/>
    </location>
</feature>
<gene>
    <name evidence="3" type="ORF">Daura_51040</name>
</gene>
<keyword evidence="3" id="KW-0808">Transferase</keyword>
<keyword evidence="3" id="KW-0418">Kinase</keyword>
<dbReference type="RefSeq" id="WP_033367285.1">
    <property type="nucleotide sequence ID" value="NZ_CP073767.1"/>
</dbReference>
<dbReference type="Gene3D" id="3.60.21.10">
    <property type="match status" value="1"/>
</dbReference>
<dbReference type="SUPFAM" id="SSF56300">
    <property type="entry name" value="Metallo-dependent phosphatases"/>
    <property type="match status" value="1"/>
</dbReference>
<evidence type="ECO:0000313" key="4">
    <source>
        <dbReference type="Proteomes" id="UP001058003"/>
    </source>
</evidence>
<dbReference type="InterPro" id="IPR041780">
    <property type="entry name" value="MPP_PrpE-like"/>
</dbReference>
<dbReference type="InterPro" id="IPR050126">
    <property type="entry name" value="Ap4A_hydrolase"/>
</dbReference>
<dbReference type="InterPro" id="IPR004843">
    <property type="entry name" value="Calcineurin-like_PHP"/>
</dbReference>
<dbReference type="PANTHER" id="PTHR42850:SF7">
    <property type="entry name" value="BIS(5'-NUCLEOSYL)-TETRAPHOSPHATASE PRPE [ASYMMETRICAL]"/>
    <property type="match status" value="1"/>
</dbReference>
<organism evidence="3 4">
    <name type="scientific">Dactylosporangium aurantiacum</name>
    <dbReference type="NCBI Taxonomy" id="35754"/>
    <lineage>
        <taxon>Bacteria</taxon>
        <taxon>Bacillati</taxon>
        <taxon>Actinomycetota</taxon>
        <taxon>Actinomycetes</taxon>
        <taxon>Micromonosporales</taxon>
        <taxon>Micromonosporaceae</taxon>
        <taxon>Dactylosporangium</taxon>
    </lineage>
</organism>
<dbReference type="InterPro" id="IPR027417">
    <property type="entry name" value="P-loop_NTPase"/>
</dbReference>
<dbReference type="InterPro" id="IPR029052">
    <property type="entry name" value="Metallo-depent_PP-like"/>
</dbReference>
<dbReference type="Gene3D" id="3.30.470.30">
    <property type="entry name" value="DNA ligase/mRNA capping enzyme"/>
    <property type="match status" value="2"/>
</dbReference>
<protein>
    <submittedName>
        <fullName evidence="3">Polynucleotide kinase-phosphatase</fullName>
    </submittedName>
</protein>
<evidence type="ECO:0000259" key="2">
    <source>
        <dbReference type="Pfam" id="PF16542"/>
    </source>
</evidence>
<accession>A0A9Q9IFB0</accession>
<dbReference type="OrthoDB" id="9807890at2"/>
<dbReference type="Pfam" id="PF16542">
    <property type="entry name" value="PNKP_ligase"/>
    <property type="match status" value="1"/>
</dbReference>
<reference evidence="3" key="1">
    <citation type="submission" date="2021-04" db="EMBL/GenBank/DDBJ databases">
        <title>Dactylosporangium aurantiacum NRRL B-8018 full assembly.</title>
        <authorList>
            <person name="Hartkoorn R.C."/>
            <person name="Beaudoing E."/>
            <person name="Hot D."/>
        </authorList>
    </citation>
    <scope>NUCLEOTIDE SEQUENCE</scope>
    <source>
        <strain evidence="3">NRRL B-8018</strain>
    </source>
</reference>
<dbReference type="CDD" id="cd07423">
    <property type="entry name" value="MPP_Prp_like"/>
    <property type="match status" value="1"/>
</dbReference>
<evidence type="ECO:0000313" key="3">
    <source>
        <dbReference type="EMBL" id="UWZ54661.1"/>
    </source>
</evidence>
<dbReference type="SUPFAM" id="SSF52540">
    <property type="entry name" value="P-loop containing nucleoside triphosphate hydrolases"/>
    <property type="match status" value="1"/>
</dbReference>
<dbReference type="InterPro" id="IPR032380">
    <property type="entry name" value="PNKP_ligase_dom"/>
</dbReference>
<dbReference type="Gene3D" id="3.40.50.300">
    <property type="entry name" value="P-loop containing nucleotide triphosphate hydrolases"/>
    <property type="match status" value="1"/>
</dbReference>
<dbReference type="Pfam" id="PF13671">
    <property type="entry name" value="AAA_33"/>
    <property type="match status" value="1"/>
</dbReference>
<dbReference type="NCBIfam" id="TIGR04075">
    <property type="entry name" value="bacter_Pnkp"/>
    <property type="match status" value="1"/>
</dbReference>
<dbReference type="Proteomes" id="UP001058003">
    <property type="component" value="Chromosome"/>
</dbReference>
<dbReference type="SUPFAM" id="SSF56091">
    <property type="entry name" value="DNA ligase/mRNA capping enzyme, catalytic domain"/>
    <property type="match status" value="1"/>
</dbReference>
<sequence>MTTVTIPDLCLVALVGISGSGKSTFARRQFAPTQVLSSDAFRALVADDENDQSASAEAFDALHYIAGKRLRAGRLTVVDATNVQAHARKALVELARAHDVLPVAIVLDVPESECWERTQLRPDRDFGRPVLSRQHRDMRRSLRSLGREGFRQVHVLHGAAEVDAAVVAYQKLYNDKKELTGPFDIIGDVHGCRGELELLLDRLGYTLDRDPHGRPVDARHPDGRTAVFVGDLVDRGPDSPGVLRLVMGMVAAGHALCVSGNHEAKLLRKLRGGTVRIGHGLQETLDQLDAADAELVDAVPAFLDGLISHYVLDGGRLVVAHAGLKEAYHGRASGRVRAFALYGDTTGETDEYGLPVRYPWAQEYKGAATVVYGHTPVPTAEWVNNTICVDTGCVFGGSLTALRYPSRELVSVPAVRAYYEPVRPLVVPAPEERGLDLADVTGRRTLVTPAGRVTVAAENAAAALEVMSRFAVDPRWLVWLPPTMAPASTSTVEGYLEHPVEALADYAKAGVPRVVCEEKHMGSRAVLVVCRSAEAGLRRFGIPAGGTIYTRTGRPFFGAGSAVETTLLDRVRAAVGAAGLWEELGTDWLLLDAEVLPWSAKAEPLIREQYASVAAAAGAALPAAHAALREAARRGIDVSALESRFAGRVSSIAAFTEVYRRYCWPTDGLAGLRLAPFHVLAGEGHSYLRQDHEWHLALMDRLAAVSPTLFTTTRRLVVDPASPADVEAATRWWLDLTEAGGEGMVLKPAVDAGPRVQPALKCRGRDYLRIIYGPDYLSRLDQLRARGLHRKRGLALREQGLGLAALDALAAGGSTRAVHQLVFAILACESEPVDPRL</sequence>
<feature type="domain" description="Polynucleotide kinase-phosphatase ligase" evidence="2">
    <location>
        <begin position="462"/>
        <end position="832"/>
    </location>
</feature>
<dbReference type="InterPro" id="IPR024028">
    <property type="entry name" value="PNKP_bac"/>
</dbReference>
<dbReference type="GO" id="GO:0016791">
    <property type="term" value="F:phosphatase activity"/>
    <property type="evidence" value="ECO:0007669"/>
    <property type="project" value="TreeGrafter"/>
</dbReference>
<dbReference type="GO" id="GO:0005737">
    <property type="term" value="C:cytoplasm"/>
    <property type="evidence" value="ECO:0007669"/>
    <property type="project" value="TreeGrafter"/>
</dbReference>
<dbReference type="PANTHER" id="PTHR42850">
    <property type="entry name" value="METALLOPHOSPHOESTERASE"/>
    <property type="match status" value="1"/>
</dbReference>
<evidence type="ECO:0000259" key="1">
    <source>
        <dbReference type="Pfam" id="PF00149"/>
    </source>
</evidence>
<dbReference type="Pfam" id="PF00149">
    <property type="entry name" value="Metallophos"/>
    <property type="match status" value="1"/>
</dbReference>
<dbReference type="GO" id="GO:0016301">
    <property type="term" value="F:kinase activity"/>
    <property type="evidence" value="ECO:0007669"/>
    <property type="project" value="UniProtKB-KW"/>
</dbReference>
<dbReference type="AlphaFoldDB" id="A0A9Q9IFB0"/>
<name>A0A9Q9IFB0_9ACTN</name>
<dbReference type="KEGG" id="daur:Daura_51040"/>
<keyword evidence="4" id="KW-1185">Reference proteome</keyword>
<proteinExistence type="predicted"/>